<keyword evidence="9" id="KW-0808">Transferase</keyword>
<dbReference type="PRINTS" id="PR00344">
    <property type="entry name" value="BCTRLSENSOR"/>
</dbReference>
<dbReference type="SUPFAM" id="SSF47384">
    <property type="entry name" value="Homodimeric domain of signal transducing histidine kinase"/>
    <property type="match status" value="1"/>
</dbReference>
<dbReference type="EMBL" id="CP000744">
    <property type="protein sequence ID" value="ABR86321.1"/>
    <property type="molecule type" value="Genomic_DNA"/>
</dbReference>
<dbReference type="CDD" id="cd00082">
    <property type="entry name" value="HisKA"/>
    <property type="match status" value="1"/>
</dbReference>
<dbReference type="KEGG" id="pap:PSPA7_3015"/>
<evidence type="ECO:0000259" key="8">
    <source>
        <dbReference type="PROSITE" id="PS50110"/>
    </source>
</evidence>
<dbReference type="Proteomes" id="UP000001582">
    <property type="component" value="Chromosome"/>
</dbReference>
<dbReference type="InterPro" id="IPR003661">
    <property type="entry name" value="HisK_dim/P_dom"/>
</dbReference>
<dbReference type="SUPFAM" id="SSF52172">
    <property type="entry name" value="CheY-like"/>
    <property type="match status" value="1"/>
</dbReference>
<evidence type="ECO:0000313" key="10">
    <source>
        <dbReference type="Proteomes" id="UP000001582"/>
    </source>
</evidence>
<sequence>MKLQNFLQPLDSGFSTPSAALKLLRMLGGALMLSLLCGLAFTVNMAFNHQVSLARRAMNAAMYEAQLYLGQREALLDHLSGSVVPLAAGRALVSEASNDGQALPPSILPLGGSGQGLLLSARELAELGDKRLGLLYAVDAGNGPAIHRLVSGVGSESPITAALAEALYRASQAAPAARIHWLAEGGERRRLFLFEALDGGHGGGWLGLEIHGEILDAILRRAGAGSYLLLDGHGQVAFAEEGGSLRAEELRALAQGDGFGFIGSAPMPQHMALLKHIGSSNWVLVYCIGIERLLLALWQPLLLAFSLAIGVGTLLRRLGRRIEERLMKPAAQRLEALKESEAFSRAVIQAAPVALCVLRRADAAVVLENPQARQWLGGGEVVRRAAPGWIARAFAEGGEPVGEELETEAGLHLYLSYTITRYKGEDVLFCAFSDISARKQIEAELARAKLLADAANEAKTLFLATMSHEIRTPLYGVLGTLELLGRTELSRQQAGYLQAIQRSSATLLQLISDVLDVSKIEAGQLDLESMEFAPVELTEEVVQSFAAAAHAKGLQLYACLSPELPERMRGAAASIRQILNNLLSNAVKFTDNGHISVRLKASVVDAECVMLTWQVNDTGTGVAAEDQHRLFDPFYQVRRSEQLLAGTGLGLSISQRLAQLMNGNLRLVSELGLGSSFSLRLPLERIAVQAEPQELAGRDIRVMAPARDLAENLCGWIARWGGRARLATPSTLDEVDASSVLVEVLLPGTAAMQARWPGCRVVLSPEGSVEPQAQGCDWLVGLNSLGGLRRALGLAQGCVSESAVVHGQIAPLSNLGIRILVAEDNAINQLILRDQLEALGCVVELAFDGRQALQRCLSGDFDVVLTDINMPNMNGYQLATELRRRGYRRPIVGATANAMREERERCLAAGMSDCLVKPVDLDSLQNCLIDILKVDR</sequence>
<feature type="transmembrane region" description="Helical" evidence="6">
    <location>
        <begin position="23"/>
        <end position="47"/>
    </location>
</feature>
<dbReference type="SMART" id="SM00388">
    <property type="entry name" value="HisKA"/>
    <property type="match status" value="1"/>
</dbReference>
<evidence type="ECO:0000256" key="4">
    <source>
        <dbReference type="ARBA" id="ARBA00023012"/>
    </source>
</evidence>
<dbReference type="InterPro" id="IPR001789">
    <property type="entry name" value="Sig_transdc_resp-reg_receiver"/>
</dbReference>
<evidence type="ECO:0000256" key="2">
    <source>
        <dbReference type="ARBA" id="ARBA00012438"/>
    </source>
</evidence>
<dbReference type="AlphaFoldDB" id="A6V5P0"/>
<dbReference type="HOGENOM" id="CLU_000445_15_6_6"/>
<dbReference type="SMART" id="SM00387">
    <property type="entry name" value="HATPase_c"/>
    <property type="match status" value="1"/>
</dbReference>
<comment type="catalytic activity">
    <reaction evidence="1">
        <text>ATP + protein L-histidine = ADP + protein N-phospho-L-histidine.</text>
        <dbReference type="EC" id="2.7.13.3"/>
    </reaction>
</comment>
<evidence type="ECO:0000256" key="1">
    <source>
        <dbReference type="ARBA" id="ARBA00000085"/>
    </source>
</evidence>
<dbReference type="InterPro" id="IPR005467">
    <property type="entry name" value="His_kinase_dom"/>
</dbReference>
<reference evidence="9 10" key="2">
    <citation type="journal article" date="2010" name="PLoS ONE">
        <title>Complete genome sequence of the multiresistant taxonomic outlier Pseudomonas aeruginosa PA7.</title>
        <authorList>
            <person name="Roy P.H."/>
            <person name="Tetu S.G."/>
            <person name="Larouche A."/>
            <person name="Elbourne L."/>
            <person name="Tremblay S."/>
            <person name="Ren Q."/>
            <person name="Dodson R."/>
            <person name="Harkins D."/>
            <person name="Shay R."/>
            <person name="Watkins K."/>
            <person name="Mahamoud Y."/>
            <person name="Paulsen I.T."/>
        </authorList>
    </citation>
    <scope>NUCLEOTIDE SEQUENCE [LARGE SCALE GENOMIC DNA]</scope>
    <source>
        <strain evidence="9 10">PA7</strain>
    </source>
</reference>
<dbReference type="SMART" id="SM00448">
    <property type="entry name" value="REC"/>
    <property type="match status" value="1"/>
</dbReference>
<feature type="transmembrane region" description="Helical" evidence="6">
    <location>
        <begin position="301"/>
        <end position="319"/>
    </location>
</feature>
<dbReference type="Gene3D" id="1.10.287.130">
    <property type="match status" value="1"/>
</dbReference>
<dbReference type="Gene3D" id="3.30.450.20">
    <property type="entry name" value="PAS domain"/>
    <property type="match status" value="1"/>
</dbReference>
<evidence type="ECO:0000256" key="6">
    <source>
        <dbReference type="SAM" id="Phobius"/>
    </source>
</evidence>
<dbReference type="Gene3D" id="3.40.50.2300">
    <property type="match status" value="1"/>
</dbReference>
<dbReference type="PROSITE" id="PS50110">
    <property type="entry name" value="RESPONSE_REGULATORY"/>
    <property type="match status" value="1"/>
</dbReference>
<evidence type="ECO:0000259" key="7">
    <source>
        <dbReference type="PROSITE" id="PS50109"/>
    </source>
</evidence>
<dbReference type="FunFam" id="3.30.565.10:FF:000010">
    <property type="entry name" value="Sensor histidine kinase RcsC"/>
    <property type="match status" value="1"/>
</dbReference>
<reference evidence="9 10" key="1">
    <citation type="submission" date="2007-06" db="EMBL/GenBank/DDBJ databases">
        <authorList>
            <person name="Dodson R.J."/>
            <person name="Harkins D."/>
            <person name="Paulsen I.T."/>
        </authorList>
    </citation>
    <scope>NUCLEOTIDE SEQUENCE [LARGE SCALE GENOMIC DNA]</scope>
    <source>
        <strain evidence="9 10">PA7</strain>
    </source>
</reference>
<evidence type="ECO:0000256" key="3">
    <source>
        <dbReference type="ARBA" id="ARBA00022553"/>
    </source>
</evidence>
<dbReference type="InterPro" id="IPR003594">
    <property type="entry name" value="HATPase_dom"/>
</dbReference>
<dbReference type="PROSITE" id="PS50109">
    <property type="entry name" value="HIS_KIN"/>
    <property type="match status" value="1"/>
</dbReference>
<dbReference type="Pfam" id="PF02518">
    <property type="entry name" value="HATPase_c"/>
    <property type="match status" value="1"/>
</dbReference>
<dbReference type="InterPro" id="IPR011006">
    <property type="entry name" value="CheY-like_superfamily"/>
</dbReference>
<name>A6V5P0_PSEP7</name>
<keyword evidence="6" id="KW-0472">Membrane</keyword>
<dbReference type="CDD" id="cd16922">
    <property type="entry name" value="HATPase_EvgS-ArcB-TorS-like"/>
    <property type="match status" value="1"/>
</dbReference>
<dbReference type="GO" id="GO:0000155">
    <property type="term" value="F:phosphorelay sensor kinase activity"/>
    <property type="evidence" value="ECO:0007669"/>
    <property type="project" value="InterPro"/>
</dbReference>
<dbReference type="CDD" id="cd17546">
    <property type="entry name" value="REC_hyHK_CKI1_RcsC-like"/>
    <property type="match status" value="1"/>
</dbReference>
<dbReference type="Pfam" id="PF00072">
    <property type="entry name" value="Response_reg"/>
    <property type="match status" value="1"/>
</dbReference>
<dbReference type="Gene3D" id="3.30.565.10">
    <property type="entry name" value="Histidine kinase-like ATPase, C-terminal domain"/>
    <property type="match status" value="1"/>
</dbReference>
<keyword evidence="9" id="KW-0418">Kinase</keyword>
<dbReference type="InterPro" id="IPR036097">
    <property type="entry name" value="HisK_dim/P_sf"/>
</dbReference>
<evidence type="ECO:0000313" key="9">
    <source>
        <dbReference type="EMBL" id="ABR86321.1"/>
    </source>
</evidence>
<feature type="modified residue" description="4-aspartylphosphate" evidence="5">
    <location>
        <position position="867"/>
    </location>
</feature>
<keyword evidence="6" id="KW-1133">Transmembrane helix</keyword>
<dbReference type="InterPro" id="IPR036890">
    <property type="entry name" value="HATPase_C_sf"/>
</dbReference>
<dbReference type="RefSeq" id="WP_012075786.1">
    <property type="nucleotide sequence ID" value="NC_009656.1"/>
</dbReference>
<accession>A6V5P0</accession>
<feature type="domain" description="Histidine kinase" evidence="7">
    <location>
        <begin position="465"/>
        <end position="685"/>
    </location>
</feature>
<feature type="domain" description="Response regulatory" evidence="8">
    <location>
        <begin position="818"/>
        <end position="932"/>
    </location>
</feature>
<dbReference type="PANTHER" id="PTHR45339:SF1">
    <property type="entry name" value="HYBRID SIGNAL TRANSDUCTION HISTIDINE KINASE J"/>
    <property type="match status" value="1"/>
</dbReference>
<dbReference type="InterPro" id="IPR004358">
    <property type="entry name" value="Sig_transdc_His_kin-like_C"/>
</dbReference>
<dbReference type="EC" id="2.7.13.3" evidence="2"/>
<proteinExistence type="predicted"/>
<protein>
    <recommendedName>
        <fullName evidence="2">histidine kinase</fullName>
        <ecNumber evidence="2">2.7.13.3</ecNumber>
    </recommendedName>
</protein>
<dbReference type="SUPFAM" id="SSF55874">
    <property type="entry name" value="ATPase domain of HSP90 chaperone/DNA topoisomerase II/histidine kinase"/>
    <property type="match status" value="1"/>
</dbReference>
<keyword evidence="3 5" id="KW-0597">Phosphoprotein</keyword>
<keyword evidence="4" id="KW-0902">Two-component regulatory system</keyword>
<evidence type="ECO:0000256" key="5">
    <source>
        <dbReference type="PROSITE-ProRule" id="PRU00169"/>
    </source>
</evidence>
<dbReference type="Pfam" id="PF00512">
    <property type="entry name" value="HisKA"/>
    <property type="match status" value="1"/>
</dbReference>
<keyword evidence="6" id="KW-0812">Transmembrane</keyword>
<dbReference type="PANTHER" id="PTHR45339">
    <property type="entry name" value="HYBRID SIGNAL TRANSDUCTION HISTIDINE KINASE J"/>
    <property type="match status" value="1"/>
</dbReference>
<organism evidence="9 10">
    <name type="scientific">Pseudomonas paraeruginosa (strain DSM 24068 / PA7)</name>
    <name type="common">Pseudomonas aeruginosa (strain PA7)</name>
    <dbReference type="NCBI Taxonomy" id="381754"/>
    <lineage>
        <taxon>Bacteria</taxon>
        <taxon>Pseudomonadati</taxon>
        <taxon>Pseudomonadota</taxon>
        <taxon>Gammaproteobacteria</taxon>
        <taxon>Pseudomonadales</taxon>
        <taxon>Pseudomonadaceae</taxon>
        <taxon>Pseudomonas</taxon>
        <taxon>Pseudomonas paraeruginosa</taxon>
    </lineage>
</organism>
<gene>
    <name evidence="9" type="ordered locus">PSPA7_3015</name>
</gene>